<dbReference type="PRINTS" id="PR00950">
    <property type="entry name" value="TYPE3IMSPROT"/>
</dbReference>
<dbReference type="GO" id="GO:0005886">
    <property type="term" value="C:plasma membrane"/>
    <property type="evidence" value="ECO:0007669"/>
    <property type="project" value="TreeGrafter"/>
</dbReference>
<dbReference type="SUPFAM" id="SSF160544">
    <property type="entry name" value="EscU C-terminal domain-like"/>
    <property type="match status" value="1"/>
</dbReference>
<feature type="compositionally biased region" description="Basic and acidic residues" evidence="2">
    <location>
        <begin position="7"/>
        <end position="24"/>
    </location>
</feature>
<evidence type="ECO:0000256" key="2">
    <source>
        <dbReference type="SAM" id="MobiDB-lite"/>
    </source>
</evidence>
<evidence type="ECO:0000256" key="3">
    <source>
        <dbReference type="SAM" id="Phobius"/>
    </source>
</evidence>
<accession>A0A1G5IJE4</accession>
<dbReference type="Pfam" id="PF01312">
    <property type="entry name" value="Bac_export_2"/>
    <property type="match status" value="1"/>
</dbReference>
<feature type="transmembrane region" description="Helical" evidence="3">
    <location>
        <begin position="36"/>
        <end position="57"/>
    </location>
</feature>
<name>A0A1G5IJE4_9RHOB</name>
<dbReference type="InterPro" id="IPR029025">
    <property type="entry name" value="T3SS_substrate_exporter_C"/>
</dbReference>
<feature type="transmembrane region" description="Helical" evidence="3">
    <location>
        <begin position="184"/>
        <end position="209"/>
    </location>
</feature>
<dbReference type="PANTHER" id="PTHR30531">
    <property type="entry name" value="FLAGELLAR BIOSYNTHETIC PROTEIN FLHB"/>
    <property type="match status" value="1"/>
</dbReference>
<dbReference type="Proteomes" id="UP000199502">
    <property type="component" value="Unassembled WGS sequence"/>
</dbReference>
<keyword evidence="3" id="KW-0812">Transmembrane</keyword>
<keyword evidence="4" id="KW-0282">Flagellum</keyword>
<organism evidence="4 5">
    <name type="scientific">Paracoccus tibetensis</name>
    <dbReference type="NCBI Taxonomy" id="336292"/>
    <lineage>
        <taxon>Bacteria</taxon>
        <taxon>Pseudomonadati</taxon>
        <taxon>Pseudomonadota</taxon>
        <taxon>Alphaproteobacteria</taxon>
        <taxon>Rhodobacterales</taxon>
        <taxon>Paracoccaceae</taxon>
        <taxon>Paracoccus</taxon>
    </lineage>
</organism>
<sequence length="353" mass="38677">MSEEQDDKQFDPTEQKLQRAREKGDIPRSTELNAAAMYLGACVAFGFAAIFAIRQWLSMASRAMGADGWPLGGVFALGRSVAAYAGAAITLLAVVPAVLILVGLVAQRALIFSPEKLAFDIKRINPIKNARQKFGGDGMVQFVISLGKVGLVCAGGWFLFSMLLDRIVSSALSGEAWITALGTVLRQVLFLALAVSVVFTAPDMLWKWFDHRRKNRMSRKEMQDEFKDSEGDPHLKAARRQRAVDLAMKQMLTDVASADVVVVNPTHYAVALQWKRGSGKAPVCVAKGTDEVAARIRAKARENGVPIWSDPPCARAIHAEVKIGQEIRREHFAAVATAIRFAEKMRQKAKAGW</sequence>
<dbReference type="OrthoDB" id="9807950at2"/>
<dbReference type="Gene3D" id="3.40.1690.10">
    <property type="entry name" value="secretion proteins EscU"/>
    <property type="match status" value="1"/>
</dbReference>
<keyword evidence="3" id="KW-1133">Transmembrane helix</keyword>
<gene>
    <name evidence="4" type="ORF">SAMN05660710_02644</name>
</gene>
<feature type="transmembrane region" description="Helical" evidence="3">
    <location>
        <begin position="81"/>
        <end position="106"/>
    </location>
</feature>
<protein>
    <submittedName>
        <fullName evidence="4">Flagellar biosynthetic protein FlhB</fullName>
    </submittedName>
</protein>
<dbReference type="InterPro" id="IPR006135">
    <property type="entry name" value="T3SS_substrate_exporter"/>
</dbReference>
<keyword evidence="3" id="KW-0472">Membrane</keyword>
<evidence type="ECO:0000313" key="5">
    <source>
        <dbReference type="Proteomes" id="UP000199502"/>
    </source>
</evidence>
<dbReference type="RefSeq" id="WP_090745346.1">
    <property type="nucleotide sequence ID" value="NZ_FMVT01000009.1"/>
</dbReference>
<keyword evidence="4" id="KW-0966">Cell projection</keyword>
<dbReference type="Gene3D" id="6.10.250.2080">
    <property type="match status" value="1"/>
</dbReference>
<proteinExistence type="inferred from homology"/>
<dbReference type="PANTHER" id="PTHR30531:SF12">
    <property type="entry name" value="FLAGELLAR BIOSYNTHETIC PROTEIN FLHB"/>
    <property type="match status" value="1"/>
</dbReference>
<evidence type="ECO:0000256" key="1">
    <source>
        <dbReference type="ARBA" id="ARBA00010690"/>
    </source>
</evidence>
<dbReference type="GO" id="GO:0009306">
    <property type="term" value="P:protein secretion"/>
    <property type="evidence" value="ECO:0007669"/>
    <property type="project" value="InterPro"/>
</dbReference>
<evidence type="ECO:0000313" key="4">
    <source>
        <dbReference type="EMBL" id="SCY76147.1"/>
    </source>
</evidence>
<keyword evidence="5" id="KW-1185">Reference proteome</keyword>
<comment type="similarity">
    <text evidence="1">Belongs to the type III secretion exporter family.</text>
</comment>
<feature type="region of interest" description="Disordered" evidence="2">
    <location>
        <begin position="1"/>
        <end position="24"/>
    </location>
</feature>
<reference evidence="4 5" key="1">
    <citation type="submission" date="2016-10" db="EMBL/GenBank/DDBJ databases">
        <authorList>
            <person name="de Groot N.N."/>
        </authorList>
    </citation>
    <scope>NUCLEOTIDE SEQUENCE [LARGE SCALE GENOMIC DNA]</scope>
    <source>
        <strain evidence="4 5">CGMCC 1.8925</strain>
    </source>
</reference>
<feature type="transmembrane region" description="Helical" evidence="3">
    <location>
        <begin position="142"/>
        <end position="164"/>
    </location>
</feature>
<dbReference type="EMBL" id="FMVT01000009">
    <property type="protein sequence ID" value="SCY76147.1"/>
    <property type="molecule type" value="Genomic_DNA"/>
</dbReference>
<keyword evidence="4" id="KW-0969">Cilium</keyword>
<dbReference type="STRING" id="336292.SAMN05660710_02644"/>
<dbReference type="AlphaFoldDB" id="A0A1G5IJE4"/>